<dbReference type="EMBL" id="DF837155">
    <property type="protein sequence ID" value="GAN11725.1"/>
    <property type="molecule type" value="Genomic_DNA"/>
</dbReference>
<dbReference type="AlphaFoldDB" id="A0A0C9LZ83"/>
<dbReference type="Proteomes" id="UP000053815">
    <property type="component" value="Unassembled WGS sequence"/>
</dbReference>
<evidence type="ECO:0000313" key="2">
    <source>
        <dbReference type="Proteomes" id="UP000053815"/>
    </source>
</evidence>
<evidence type="ECO:0000313" key="1">
    <source>
        <dbReference type="EMBL" id="GAN11725.1"/>
    </source>
</evidence>
<gene>
    <name evidence="1" type="ORF">MAM1_0866c11310</name>
</gene>
<sequence length="205" mass="23026">MNSGIVGTFIEPPVIAIATPNSVTCPHCGREEHLRRSHSNCAINFTAQNRVSYLNIARDPALPKLQRNNVGSMDVIICSSCRAHMWMSERKSNTSMATPVFQAYCATGQAILRQLAPLPEQIVNLLKNNDSESKQFKENIRSYNSALSFASMNADLDRWYANNQHEVYAFRIHDGVCYLISSALIPENNNAVQQPRFAQIYIFDS</sequence>
<dbReference type="PANTHER" id="PTHR45786">
    <property type="entry name" value="DNA BINDING PROTEIN-LIKE"/>
    <property type="match status" value="1"/>
</dbReference>
<protein>
    <submittedName>
        <fullName evidence="1">Uncharacterized protein</fullName>
    </submittedName>
</protein>
<reference evidence="1" key="1">
    <citation type="submission" date="2014-09" db="EMBL/GenBank/DDBJ databases">
        <title>Draft genome sequence of an oleaginous Mucoromycotina fungus Mucor ambiguus NBRC6742.</title>
        <authorList>
            <person name="Takeda I."/>
            <person name="Yamane N."/>
            <person name="Morita T."/>
            <person name="Tamano K."/>
            <person name="Machida M."/>
            <person name="Baker S."/>
            <person name="Koike H."/>
        </authorList>
    </citation>
    <scope>NUCLEOTIDE SEQUENCE</scope>
    <source>
        <strain evidence="1">NBRC 6742</strain>
    </source>
</reference>
<proteinExistence type="predicted"/>
<organism evidence="1">
    <name type="scientific">Mucor ambiguus</name>
    <dbReference type="NCBI Taxonomy" id="91626"/>
    <lineage>
        <taxon>Eukaryota</taxon>
        <taxon>Fungi</taxon>
        <taxon>Fungi incertae sedis</taxon>
        <taxon>Mucoromycota</taxon>
        <taxon>Mucoromycotina</taxon>
        <taxon>Mucoromycetes</taxon>
        <taxon>Mucorales</taxon>
        <taxon>Mucorineae</taxon>
        <taxon>Mucoraceae</taxon>
        <taxon>Mucor</taxon>
    </lineage>
</organism>
<dbReference type="OrthoDB" id="1748060at2759"/>
<dbReference type="STRING" id="91626.A0A0C9LZ83"/>
<keyword evidence="2" id="KW-1185">Reference proteome</keyword>
<accession>A0A0C9LZ83</accession>
<dbReference type="PANTHER" id="PTHR45786:SF74">
    <property type="entry name" value="ATP-DEPENDENT DNA HELICASE"/>
    <property type="match status" value="1"/>
</dbReference>
<name>A0A0C9LZ83_9FUNG</name>